<feature type="compositionally biased region" description="Polar residues" evidence="1">
    <location>
        <begin position="585"/>
        <end position="614"/>
    </location>
</feature>
<evidence type="ECO:0000256" key="2">
    <source>
        <dbReference type="SAM" id="SignalP"/>
    </source>
</evidence>
<protein>
    <recommendedName>
        <fullName evidence="5">MAM domain-containing protein</fullName>
    </recommendedName>
</protein>
<proteinExistence type="predicted"/>
<dbReference type="HOGENOM" id="CLU_352100_0_0_1"/>
<name>T1KL16_TETUR</name>
<organism evidence="3 4">
    <name type="scientific">Tetranychus urticae</name>
    <name type="common">Two-spotted spider mite</name>
    <dbReference type="NCBI Taxonomy" id="32264"/>
    <lineage>
        <taxon>Eukaryota</taxon>
        <taxon>Metazoa</taxon>
        <taxon>Ecdysozoa</taxon>
        <taxon>Arthropoda</taxon>
        <taxon>Chelicerata</taxon>
        <taxon>Arachnida</taxon>
        <taxon>Acari</taxon>
        <taxon>Acariformes</taxon>
        <taxon>Trombidiformes</taxon>
        <taxon>Prostigmata</taxon>
        <taxon>Eleutherengona</taxon>
        <taxon>Raphignathae</taxon>
        <taxon>Tetranychoidea</taxon>
        <taxon>Tetranychidae</taxon>
        <taxon>Tetranychus</taxon>
    </lineage>
</organism>
<dbReference type="EnsemblMetazoa" id="tetur14g00810.1">
    <property type="protein sequence ID" value="tetur14g00810.1"/>
    <property type="gene ID" value="tetur14g00810"/>
</dbReference>
<feature type="signal peptide" evidence="2">
    <location>
        <begin position="1"/>
        <end position="21"/>
    </location>
</feature>
<feature type="chain" id="PRO_5004580843" description="MAM domain-containing protein" evidence="2">
    <location>
        <begin position="22"/>
        <end position="799"/>
    </location>
</feature>
<accession>T1KL16</accession>
<evidence type="ECO:0000256" key="1">
    <source>
        <dbReference type="SAM" id="MobiDB-lite"/>
    </source>
</evidence>
<dbReference type="Proteomes" id="UP000015104">
    <property type="component" value="Unassembled WGS sequence"/>
</dbReference>
<dbReference type="EMBL" id="CAEY01000202">
    <property type="status" value="NOT_ANNOTATED_CDS"/>
    <property type="molecule type" value="Genomic_DNA"/>
</dbReference>
<dbReference type="AlphaFoldDB" id="T1KL16"/>
<reference evidence="3" key="2">
    <citation type="submission" date="2015-06" db="UniProtKB">
        <authorList>
            <consortium name="EnsemblMetazoa"/>
        </authorList>
    </citation>
    <scope>IDENTIFICATION</scope>
</reference>
<keyword evidence="2" id="KW-0732">Signal</keyword>
<reference evidence="4" key="1">
    <citation type="submission" date="2011-08" db="EMBL/GenBank/DDBJ databases">
        <authorList>
            <person name="Rombauts S."/>
        </authorList>
    </citation>
    <scope>NUCLEOTIDE SEQUENCE</scope>
    <source>
        <strain evidence="4">London</strain>
    </source>
</reference>
<sequence length="799" mass="87549">MILNVSIISILILVLIVPSSANVCNFIGYACSLNNINSSYFTQLDYLHDSEIGDSWLLKNNQSPVVSGRLVSDLLIPPYGPSPHCLMIRYAITGEALISLIVITQSDDYEVRFCYISEDFDGDVKKISVPFSMYSHTRITIDISMSSYVNSAFYLESFWVVRDDCYPGFKERMDPCPEYIEPEDNGGLTIIATGPQESIVEMKSLHNNDTTYQWNGNVTTQLNNSTNSSDTVNSQMPSKIYPSIPLISKKDNVSTISSLTLDTNNSKSETRSENRSKYITTKNNVTIQLLEPLNLNETIVQDFDKERKIKEIEANQTKKANSDRVNVTLAINPSIGNYSGNVTGMDTETTDSNDTLFSSFLPFITTESWRSEMMVSNSSNETSEFLEGKMSPSDNKTNIIDSRLGQSTLPPTQKQMLTFAQSNSSAVAGNITAASTTSTEYSKNILDGIKEARNGTKVSVKPTLNETAGVLSETESSYNGTRSTIVVTEVSVNRFTPLSATEITKLDFANSSSSTQDTGKAVYAKSTQIGNFVNESMNYNSSSNNQFTEVTSTPMMQLGANVSTKKYPSSDRSESRLNETKVTVDPNQDKSNFTTDNKSRNTTELTPGTPTSLQHQNNTAVMLSAKVNSTISSVKYTFSDYSTHENQSTTVNTTEVLNVKSQNNHEGINTTELIPGIQTPLQLQNGTNVTLVVSNTSLSTAYSANQTVTVTQKTSLIPGVFNYTNSTTTISSIPEYSPPVYSVTKPSNTTDKIGKNGTVSASPFDSNEIVTNDYSAAGVIALNGDKNEQKNPERLPMID</sequence>
<feature type="compositionally biased region" description="Basic and acidic residues" evidence="1">
    <location>
        <begin position="568"/>
        <end position="579"/>
    </location>
</feature>
<evidence type="ECO:0000313" key="4">
    <source>
        <dbReference type="Proteomes" id="UP000015104"/>
    </source>
</evidence>
<keyword evidence="4" id="KW-1185">Reference proteome</keyword>
<evidence type="ECO:0000313" key="3">
    <source>
        <dbReference type="EnsemblMetazoa" id="tetur14g00810.1"/>
    </source>
</evidence>
<evidence type="ECO:0008006" key="5">
    <source>
        <dbReference type="Google" id="ProtNLM"/>
    </source>
</evidence>
<feature type="region of interest" description="Disordered" evidence="1">
    <location>
        <begin position="562"/>
        <end position="614"/>
    </location>
</feature>